<dbReference type="EMBL" id="CP118247">
    <property type="protein sequence ID" value="WDR05584.1"/>
    <property type="molecule type" value="Genomic_DNA"/>
</dbReference>
<evidence type="ECO:0000313" key="2">
    <source>
        <dbReference type="EMBL" id="WDR05584.1"/>
    </source>
</evidence>
<evidence type="ECO:0000256" key="1">
    <source>
        <dbReference type="SAM" id="MobiDB-lite"/>
    </source>
</evidence>
<evidence type="ECO:0008006" key="4">
    <source>
        <dbReference type="Google" id="ProtNLM"/>
    </source>
</evidence>
<accession>A0ABY7YWF9</accession>
<protein>
    <recommendedName>
        <fullName evidence="4">Tetratricopeptide repeat protein</fullName>
    </recommendedName>
</protein>
<dbReference type="Proteomes" id="UP001222118">
    <property type="component" value="Chromosome"/>
</dbReference>
<evidence type="ECO:0000313" key="3">
    <source>
        <dbReference type="Proteomes" id="UP001222118"/>
    </source>
</evidence>
<dbReference type="Gene3D" id="1.25.40.10">
    <property type="entry name" value="Tetratricopeptide repeat domain"/>
    <property type="match status" value="1"/>
</dbReference>
<reference evidence="2 3" key="1">
    <citation type="submission" date="2023-02" db="EMBL/GenBank/DDBJ databases">
        <title>Devosia chondri sp. nov., isolated from the phycosphere of marine algae.</title>
        <authorList>
            <person name="Kim J.M."/>
            <person name="Lee J.K."/>
            <person name="Choi B.J."/>
            <person name="Bayburt H."/>
            <person name="Jeon C.O."/>
        </authorList>
    </citation>
    <scope>NUCLEOTIDE SEQUENCE [LARGE SCALE GENOMIC DNA]</scope>
    <source>
        <strain evidence="2 3">G2-5</strain>
    </source>
</reference>
<name>A0ABY7YWF9_9HYPH</name>
<keyword evidence="3" id="KW-1185">Reference proteome</keyword>
<dbReference type="SUPFAM" id="SSF48452">
    <property type="entry name" value="TPR-like"/>
    <property type="match status" value="1"/>
</dbReference>
<feature type="region of interest" description="Disordered" evidence="1">
    <location>
        <begin position="125"/>
        <end position="160"/>
    </location>
</feature>
<proteinExistence type="predicted"/>
<sequence length="160" mass="16720">MARFRDAGLLAKDGKSEAAIAAYDTLANNETNPRLRELALVLAGNLLVDGGSLSDVEARVSTLAAEGGPMRNAAREALGLAQYKAGDFDAARANFQAVVDDPRSQSSVRNRMSYYLAQLLSEGAIPPEAPTSKADEIESVLNGNSDAADSPAAPESVPTE</sequence>
<dbReference type="InterPro" id="IPR011990">
    <property type="entry name" value="TPR-like_helical_dom_sf"/>
</dbReference>
<feature type="compositionally biased region" description="Low complexity" evidence="1">
    <location>
        <begin position="145"/>
        <end position="154"/>
    </location>
</feature>
<dbReference type="RefSeq" id="WP_282211103.1">
    <property type="nucleotide sequence ID" value="NZ_CP118247.1"/>
</dbReference>
<gene>
    <name evidence="2" type="ORF">PSQ90_15125</name>
</gene>
<organism evidence="2 3">
    <name type="scientific">Devosia rhodophyticola</name>
    <dbReference type="NCBI Taxonomy" id="3026423"/>
    <lineage>
        <taxon>Bacteria</taxon>
        <taxon>Pseudomonadati</taxon>
        <taxon>Pseudomonadota</taxon>
        <taxon>Alphaproteobacteria</taxon>
        <taxon>Hyphomicrobiales</taxon>
        <taxon>Devosiaceae</taxon>
        <taxon>Devosia</taxon>
    </lineage>
</organism>